<gene>
    <name evidence="10 12" type="primary">pdxY</name>
    <name evidence="12" type="ORF">L2740_05830</name>
</gene>
<dbReference type="InterPro" id="IPR004625">
    <property type="entry name" value="PyrdxlKinase"/>
</dbReference>
<dbReference type="PANTHER" id="PTHR10534">
    <property type="entry name" value="PYRIDOXAL KINASE"/>
    <property type="match status" value="1"/>
</dbReference>
<comment type="caution">
    <text evidence="10">Lacks conserved residue(s) required for the propagation of feature annotation.</text>
</comment>
<dbReference type="FunFam" id="3.40.1190.20:FF:000008">
    <property type="entry name" value="Pyridoxal kinase PdxY"/>
    <property type="match status" value="1"/>
</dbReference>
<keyword evidence="7 10" id="KW-0460">Magnesium</keyword>
<dbReference type="NCBIfam" id="NF004398">
    <property type="entry name" value="PRK05756.1"/>
    <property type="match status" value="1"/>
</dbReference>
<comment type="function">
    <text evidence="10">Pyridoxal kinase involved in the salvage pathway of pyridoxal 5'-phosphate (PLP). Catalyzes the phosphorylation of pyridoxal to PLP.</text>
</comment>
<dbReference type="GO" id="GO:0005829">
    <property type="term" value="C:cytosol"/>
    <property type="evidence" value="ECO:0007669"/>
    <property type="project" value="TreeGrafter"/>
</dbReference>
<proteinExistence type="inferred from homology"/>
<dbReference type="PROSITE" id="PS51257">
    <property type="entry name" value="PROKAR_LIPOPROTEIN"/>
    <property type="match status" value="1"/>
</dbReference>
<feature type="binding site" evidence="10">
    <location>
        <begin position="44"/>
        <end position="45"/>
    </location>
    <ligand>
        <name>substrate</name>
    </ligand>
</feature>
<protein>
    <recommendedName>
        <fullName evidence="10">Pyridoxal kinase PdxY</fullName>
        <shortName evidence="10">PL kinase</shortName>
        <ecNumber evidence="10">2.7.1.35</ecNumber>
    </recommendedName>
</protein>
<accession>A0A9X2CH41</accession>
<evidence type="ECO:0000256" key="1">
    <source>
        <dbReference type="ARBA" id="ARBA00005210"/>
    </source>
</evidence>
<feature type="domain" description="Pyridoxamine kinase/Phosphomethylpyrimidine kinase" evidence="11">
    <location>
        <begin position="75"/>
        <end position="262"/>
    </location>
</feature>
<evidence type="ECO:0000256" key="3">
    <source>
        <dbReference type="ARBA" id="ARBA00022679"/>
    </source>
</evidence>
<comment type="pathway">
    <text evidence="1 10">Cofactor metabolism; pyridoxal 5'-phosphate salvage; pyridoxal 5'-phosphate from pyridoxal: step 1/1.</text>
</comment>
<keyword evidence="4 10" id="KW-0547">Nucleotide-binding</keyword>
<feature type="binding site" evidence="10">
    <location>
        <position position="9"/>
    </location>
    <ligand>
        <name>substrate</name>
    </ligand>
</feature>
<dbReference type="HAMAP" id="MF_01639">
    <property type="entry name" value="PdxY"/>
    <property type="match status" value="1"/>
</dbReference>
<dbReference type="PANTHER" id="PTHR10534:SF2">
    <property type="entry name" value="PYRIDOXAL KINASE"/>
    <property type="match status" value="1"/>
</dbReference>
<feature type="binding site" evidence="10">
    <location>
        <position position="149"/>
    </location>
    <ligand>
        <name>ATP</name>
        <dbReference type="ChEBI" id="CHEBI:30616"/>
    </ligand>
</feature>
<dbReference type="Pfam" id="PF08543">
    <property type="entry name" value="Phos_pyr_kin"/>
    <property type="match status" value="1"/>
</dbReference>
<feature type="binding site" evidence="10">
    <location>
        <position position="112"/>
    </location>
    <ligand>
        <name>ATP</name>
        <dbReference type="ChEBI" id="CHEBI:30616"/>
    </ligand>
</feature>
<comment type="caution">
    <text evidence="12">The sequence shown here is derived from an EMBL/GenBank/DDBJ whole genome shotgun (WGS) entry which is preliminary data.</text>
</comment>
<comment type="subunit">
    <text evidence="2 10">Homodimer.</text>
</comment>
<dbReference type="GO" id="GO:0000287">
    <property type="term" value="F:magnesium ion binding"/>
    <property type="evidence" value="ECO:0007669"/>
    <property type="project" value="UniProtKB-UniRule"/>
</dbReference>
<evidence type="ECO:0000256" key="2">
    <source>
        <dbReference type="ARBA" id="ARBA00011738"/>
    </source>
</evidence>
<keyword evidence="13" id="KW-1185">Reference proteome</keyword>
<keyword evidence="3 10" id="KW-0808">Transferase</keyword>
<evidence type="ECO:0000259" key="11">
    <source>
        <dbReference type="Pfam" id="PF08543"/>
    </source>
</evidence>
<dbReference type="InterPro" id="IPR013749">
    <property type="entry name" value="PM/HMP-P_kinase-1"/>
</dbReference>
<dbReference type="Proteomes" id="UP001139293">
    <property type="component" value="Unassembled WGS sequence"/>
</dbReference>
<evidence type="ECO:0000256" key="7">
    <source>
        <dbReference type="ARBA" id="ARBA00022842"/>
    </source>
</evidence>
<reference evidence="12" key="1">
    <citation type="submission" date="2022-01" db="EMBL/GenBank/DDBJ databases">
        <title>Whole genome-based taxonomy of the Shewanellaceae.</title>
        <authorList>
            <person name="Martin-Rodriguez A.J."/>
        </authorList>
    </citation>
    <scope>NUCLEOTIDE SEQUENCE</scope>
    <source>
        <strain evidence="12">KCTC 23973</strain>
    </source>
</reference>
<evidence type="ECO:0000256" key="9">
    <source>
        <dbReference type="ARBA" id="ARBA00061702"/>
    </source>
</evidence>
<dbReference type="InterPro" id="IPR029056">
    <property type="entry name" value="Ribokinase-like"/>
</dbReference>
<keyword evidence="6 10" id="KW-0067">ATP-binding</keyword>
<organism evidence="12 13">
    <name type="scientific">Shewanella pneumatophori</name>
    <dbReference type="NCBI Taxonomy" id="314092"/>
    <lineage>
        <taxon>Bacteria</taxon>
        <taxon>Pseudomonadati</taxon>
        <taxon>Pseudomonadota</taxon>
        <taxon>Gammaproteobacteria</taxon>
        <taxon>Alteromonadales</taxon>
        <taxon>Shewanellaceae</taxon>
        <taxon>Shewanella</taxon>
    </lineage>
</organism>
<dbReference type="GO" id="GO:0009443">
    <property type="term" value="P:pyridoxal 5'-phosphate salvage"/>
    <property type="evidence" value="ECO:0007669"/>
    <property type="project" value="UniProtKB-UniRule"/>
</dbReference>
<comment type="similarity">
    <text evidence="9 10">Belongs to the pyridoxine kinase family. PdxY subfamily.</text>
</comment>
<keyword evidence="5 10" id="KW-0418">Kinase</keyword>
<evidence type="ECO:0000256" key="5">
    <source>
        <dbReference type="ARBA" id="ARBA00022777"/>
    </source>
</evidence>
<dbReference type="NCBIfam" id="TIGR00687">
    <property type="entry name" value="pyridox_kin"/>
    <property type="match status" value="1"/>
</dbReference>
<sequence length="289" mass="31231">MKRILSIQSHVVFGCAGNSSAVFPMRRLGMEVWPINTVQFSNHTQYAQGWAGMIMPAGQITELVQGLDNIGELQHCDALLSGYLGSAEQGAEIAAAVQKMKALNPNAIYFCDPVMGHPEKGCIVSPGVQEFLKTQALAVADIIAPNLLELETLTDTELHNLDEVIKACQSLLAQGLQMVVVKHLAKAATSKEQFEMLLVTQDGSYLISRPLYEFEKQPVGVGDLISGLMLANLQAGYSPVEAFERTNASVDAVLLETFKQGAYELQLIRAQDAIAAPVIKEHAKPVAAI</sequence>
<dbReference type="SUPFAM" id="SSF53613">
    <property type="entry name" value="Ribokinase-like"/>
    <property type="match status" value="1"/>
</dbReference>
<evidence type="ECO:0000313" key="13">
    <source>
        <dbReference type="Proteomes" id="UP001139293"/>
    </source>
</evidence>
<dbReference type="InterPro" id="IPR023685">
    <property type="entry name" value="Pyridoxal_kinase_PdxY"/>
</dbReference>
<dbReference type="AlphaFoldDB" id="A0A9X2CH41"/>
<dbReference type="CDD" id="cd01173">
    <property type="entry name" value="pyridoxal_pyridoxamine_kinase"/>
    <property type="match status" value="1"/>
</dbReference>
<dbReference type="EC" id="2.7.1.35" evidence="10"/>
<dbReference type="GO" id="GO:0008478">
    <property type="term" value="F:pyridoxal kinase activity"/>
    <property type="evidence" value="ECO:0007669"/>
    <property type="project" value="UniProtKB-UniRule"/>
</dbReference>
<evidence type="ECO:0000256" key="6">
    <source>
        <dbReference type="ARBA" id="ARBA00022840"/>
    </source>
</evidence>
<feature type="binding site" evidence="10">
    <location>
        <position position="223"/>
    </location>
    <ligand>
        <name>substrate</name>
    </ligand>
</feature>
<feature type="binding site" evidence="10">
    <location>
        <position position="182"/>
    </location>
    <ligand>
        <name>ATP</name>
        <dbReference type="ChEBI" id="CHEBI:30616"/>
    </ligand>
</feature>
<comment type="cofactor">
    <cofactor evidence="10">
        <name>Mg(2+)</name>
        <dbReference type="ChEBI" id="CHEBI:18420"/>
    </cofactor>
</comment>
<dbReference type="GO" id="GO:0005524">
    <property type="term" value="F:ATP binding"/>
    <property type="evidence" value="ECO:0007669"/>
    <property type="project" value="UniProtKB-UniRule"/>
</dbReference>
<evidence type="ECO:0000313" key="12">
    <source>
        <dbReference type="EMBL" id="MCL1138065.1"/>
    </source>
</evidence>
<evidence type="ECO:0000256" key="4">
    <source>
        <dbReference type="ARBA" id="ARBA00022741"/>
    </source>
</evidence>
<comment type="catalytic activity">
    <reaction evidence="8 10">
        <text>pyridoxal + ATP = pyridoxal 5'-phosphate + ADP + H(+)</text>
        <dbReference type="Rhea" id="RHEA:10224"/>
        <dbReference type="ChEBI" id="CHEBI:15378"/>
        <dbReference type="ChEBI" id="CHEBI:17310"/>
        <dbReference type="ChEBI" id="CHEBI:30616"/>
        <dbReference type="ChEBI" id="CHEBI:456216"/>
        <dbReference type="ChEBI" id="CHEBI:597326"/>
        <dbReference type="EC" id="2.7.1.35"/>
    </reaction>
</comment>
<dbReference type="EMBL" id="JAKILB010000003">
    <property type="protein sequence ID" value="MCL1138065.1"/>
    <property type="molecule type" value="Genomic_DNA"/>
</dbReference>
<dbReference type="RefSeq" id="WP_248949162.1">
    <property type="nucleotide sequence ID" value="NZ_JAKILB010000003.1"/>
</dbReference>
<feature type="binding site" evidence="10">
    <location>
        <position position="144"/>
    </location>
    <ligand>
        <name>ATP</name>
        <dbReference type="ChEBI" id="CHEBI:30616"/>
    </ligand>
</feature>
<evidence type="ECO:0000256" key="10">
    <source>
        <dbReference type="HAMAP-Rule" id="MF_01639"/>
    </source>
</evidence>
<dbReference type="Gene3D" id="3.40.1190.20">
    <property type="match status" value="1"/>
</dbReference>
<evidence type="ECO:0000256" key="8">
    <source>
        <dbReference type="ARBA" id="ARBA00049293"/>
    </source>
</evidence>
<name>A0A9X2CH41_9GAMM</name>